<dbReference type="SMART" id="SM00421">
    <property type="entry name" value="HTH_LUXR"/>
    <property type="match status" value="1"/>
</dbReference>
<accession>A0ABV5GTM5</accession>
<dbReference type="PRINTS" id="PR00038">
    <property type="entry name" value="HTHLUXR"/>
</dbReference>
<dbReference type="SUPFAM" id="SSF46894">
    <property type="entry name" value="C-terminal effector domain of the bipartite response regulators"/>
    <property type="match status" value="1"/>
</dbReference>
<dbReference type="Gene3D" id="3.40.50.2300">
    <property type="match status" value="1"/>
</dbReference>
<dbReference type="CDD" id="cd06170">
    <property type="entry name" value="LuxR_C_like"/>
    <property type="match status" value="1"/>
</dbReference>
<dbReference type="PANTHER" id="PTHR45566">
    <property type="entry name" value="HTH-TYPE TRANSCRIPTIONAL REGULATOR YHJB-RELATED"/>
    <property type="match status" value="1"/>
</dbReference>
<reference evidence="2 3" key="1">
    <citation type="submission" date="2024-09" db="EMBL/GenBank/DDBJ databases">
        <authorList>
            <person name="Sun Q."/>
            <person name="Mori K."/>
        </authorList>
    </citation>
    <scope>NUCLEOTIDE SEQUENCE [LARGE SCALE GENOMIC DNA]</scope>
    <source>
        <strain evidence="2 3">CECT 7955</strain>
    </source>
</reference>
<gene>
    <name evidence="2" type="ORF">ACFFVF_19700</name>
</gene>
<proteinExistence type="predicted"/>
<dbReference type="InterPro" id="IPR016032">
    <property type="entry name" value="Sig_transdc_resp-reg_C-effctor"/>
</dbReference>
<organism evidence="2 3">
    <name type="scientific">Flavobacterium jumunjinense</name>
    <dbReference type="NCBI Taxonomy" id="998845"/>
    <lineage>
        <taxon>Bacteria</taxon>
        <taxon>Pseudomonadati</taxon>
        <taxon>Bacteroidota</taxon>
        <taxon>Flavobacteriia</taxon>
        <taxon>Flavobacteriales</taxon>
        <taxon>Flavobacteriaceae</taxon>
        <taxon>Flavobacterium</taxon>
    </lineage>
</organism>
<evidence type="ECO:0000259" key="1">
    <source>
        <dbReference type="PROSITE" id="PS50043"/>
    </source>
</evidence>
<feature type="domain" description="HTH luxR-type" evidence="1">
    <location>
        <begin position="143"/>
        <end position="208"/>
    </location>
</feature>
<evidence type="ECO:0000313" key="3">
    <source>
        <dbReference type="Proteomes" id="UP001589607"/>
    </source>
</evidence>
<evidence type="ECO:0000313" key="2">
    <source>
        <dbReference type="EMBL" id="MFB9098737.1"/>
    </source>
</evidence>
<sequence>MKPITIVIADSQNLYRIGLRSVIKKHFKNVQIRETCIKNEVLKWLKKEEINYLFLDPYNIKSFEIDEIKTLNIAYPNCKIIITTCSHNELSEELLIRKIIKGYICKTNKELIFHEAISKIEENEEYVCNEILSKFFKNKVENKFKAQYQLTERETEILKLIGQGKSGEQIANDLFISIHTFRTHRKNIMKKTNINSTSKLVVHAISNHLS</sequence>
<comment type="caution">
    <text evidence="2">The sequence shown here is derived from an EMBL/GenBank/DDBJ whole genome shotgun (WGS) entry which is preliminary data.</text>
</comment>
<dbReference type="PROSITE" id="PS50043">
    <property type="entry name" value="HTH_LUXR_2"/>
    <property type="match status" value="1"/>
</dbReference>
<dbReference type="Proteomes" id="UP001589607">
    <property type="component" value="Unassembled WGS sequence"/>
</dbReference>
<dbReference type="InterPro" id="IPR000792">
    <property type="entry name" value="Tscrpt_reg_LuxR_C"/>
</dbReference>
<dbReference type="RefSeq" id="WP_236458545.1">
    <property type="nucleotide sequence ID" value="NZ_CBCSGE010000001.1"/>
</dbReference>
<dbReference type="InterPro" id="IPR011006">
    <property type="entry name" value="CheY-like_superfamily"/>
</dbReference>
<dbReference type="InterPro" id="IPR051015">
    <property type="entry name" value="EvgA-like"/>
</dbReference>
<dbReference type="PANTHER" id="PTHR45566:SF1">
    <property type="entry name" value="HTH-TYPE TRANSCRIPTIONAL REGULATOR YHJB-RELATED"/>
    <property type="match status" value="1"/>
</dbReference>
<dbReference type="SUPFAM" id="SSF52172">
    <property type="entry name" value="CheY-like"/>
    <property type="match status" value="1"/>
</dbReference>
<dbReference type="EMBL" id="JBHMEY010000094">
    <property type="protein sequence ID" value="MFB9098737.1"/>
    <property type="molecule type" value="Genomic_DNA"/>
</dbReference>
<keyword evidence="3" id="KW-1185">Reference proteome</keyword>
<protein>
    <submittedName>
        <fullName evidence="2">Response regulator transcription factor</fullName>
    </submittedName>
</protein>
<name>A0ABV5GTM5_9FLAO</name>
<dbReference type="Pfam" id="PF00196">
    <property type="entry name" value="GerE"/>
    <property type="match status" value="1"/>
</dbReference>